<evidence type="ECO:0000313" key="1">
    <source>
        <dbReference type="RefSeq" id="XP_016989110.1"/>
    </source>
</evidence>
<dbReference type="OrthoDB" id="7727171at2759"/>
<accession>A0A6P4FFD9</accession>
<name>A0A6P4FFD9_DRORH</name>
<dbReference type="PANTHER" id="PTHR20898:SF0">
    <property type="entry name" value="DAEDALUS ON 3-RELATED"/>
    <property type="match status" value="1"/>
</dbReference>
<organism evidence="1">
    <name type="scientific">Drosophila rhopaloa</name>
    <name type="common">Fruit fly</name>
    <dbReference type="NCBI Taxonomy" id="1041015"/>
    <lineage>
        <taxon>Eukaryota</taxon>
        <taxon>Metazoa</taxon>
        <taxon>Ecdysozoa</taxon>
        <taxon>Arthropoda</taxon>
        <taxon>Hexapoda</taxon>
        <taxon>Insecta</taxon>
        <taxon>Pterygota</taxon>
        <taxon>Neoptera</taxon>
        <taxon>Endopterygota</taxon>
        <taxon>Diptera</taxon>
        <taxon>Brachycera</taxon>
        <taxon>Muscomorpha</taxon>
        <taxon>Ephydroidea</taxon>
        <taxon>Drosophilidae</taxon>
        <taxon>Drosophila</taxon>
        <taxon>Sophophora</taxon>
    </lineage>
</organism>
<proteinExistence type="predicted"/>
<dbReference type="AlphaFoldDB" id="A0A6P4FFD9"/>
<reference evidence="1" key="1">
    <citation type="submission" date="2025-08" db="UniProtKB">
        <authorList>
            <consortium name="RefSeq"/>
        </authorList>
    </citation>
    <scope>IDENTIFICATION</scope>
</reference>
<dbReference type="SMART" id="SM00697">
    <property type="entry name" value="DM8"/>
    <property type="match status" value="1"/>
</dbReference>
<dbReference type="Pfam" id="PF06477">
    <property type="entry name" value="DUF1091"/>
    <property type="match status" value="1"/>
</dbReference>
<sequence length="173" mass="20601">MYWLVEKHRVALAEGDSKFEFTNVNCTSNRKEIADFEYCYLKSINRSYKYISGKINIYEIPLYKVTINLIMWKRLNGYKPFLYNITVDFCKFLDKPKSSPVGKFVYDSYMNYSNVNHSCPYSHDVILEKLPISFLNHRMTQILPFPEGDYLFEFRWLRGKSIVGWAKVFFTIS</sequence>
<gene>
    <name evidence="1" type="primary">LOC108051492</name>
</gene>
<dbReference type="PANTHER" id="PTHR20898">
    <property type="entry name" value="DAEDALUS ON 3-RELATED-RELATED"/>
    <property type="match status" value="1"/>
</dbReference>
<dbReference type="InterPro" id="IPR010512">
    <property type="entry name" value="DUF1091"/>
</dbReference>
<dbReference type="RefSeq" id="XP_016989110.1">
    <property type="nucleotide sequence ID" value="XM_017133621.1"/>
</dbReference>
<protein>
    <submittedName>
        <fullName evidence="1">Uncharacterized protein LOC108051492</fullName>
    </submittedName>
</protein>